<dbReference type="RefSeq" id="WP_089906557.1">
    <property type="nucleotide sequence ID" value="NZ_FOBB01000001.1"/>
</dbReference>
<evidence type="ECO:0000313" key="2">
    <source>
        <dbReference type="EMBL" id="SEK58988.1"/>
    </source>
</evidence>
<feature type="signal peptide" evidence="1">
    <location>
        <begin position="1"/>
        <end position="19"/>
    </location>
</feature>
<proteinExistence type="predicted"/>
<keyword evidence="1" id="KW-0732">Signal</keyword>
<dbReference type="EMBL" id="FOBB01000001">
    <property type="protein sequence ID" value="SEK58988.1"/>
    <property type="molecule type" value="Genomic_DNA"/>
</dbReference>
<evidence type="ECO:0008006" key="4">
    <source>
        <dbReference type="Google" id="ProtNLM"/>
    </source>
</evidence>
<gene>
    <name evidence="2" type="ORF">SAMN04488505_101493</name>
</gene>
<dbReference type="AlphaFoldDB" id="A0A1H7I985"/>
<accession>A0A1H7I985</accession>
<keyword evidence="3" id="KW-1185">Reference proteome</keyword>
<reference evidence="2 3" key="1">
    <citation type="submission" date="2016-10" db="EMBL/GenBank/DDBJ databases">
        <authorList>
            <person name="de Groot N.N."/>
        </authorList>
    </citation>
    <scope>NUCLEOTIDE SEQUENCE [LARGE SCALE GENOMIC DNA]</scope>
    <source>
        <strain evidence="2 3">DSM 21039</strain>
    </source>
</reference>
<dbReference type="OrthoDB" id="677880at2"/>
<feature type="chain" id="PRO_5011737514" description="Fimbrillin-A associated anchor protein Mfa1 and Mfa2" evidence="1">
    <location>
        <begin position="20"/>
        <end position="302"/>
    </location>
</feature>
<organism evidence="2 3">
    <name type="scientific">Chitinophaga rupis</name>
    <dbReference type="NCBI Taxonomy" id="573321"/>
    <lineage>
        <taxon>Bacteria</taxon>
        <taxon>Pseudomonadati</taxon>
        <taxon>Bacteroidota</taxon>
        <taxon>Chitinophagia</taxon>
        <taxon>Chitinophagales</taxon>
        <taxon>Chitinophagaceae</taxon>
        <taxon>Chitinophaga</taxon>
    </lineage>
</organism>
<evidence type="ECO:0000256" key="1">
    <source>
        <dbReference type="SAM" id="SignalP"/>
    </source>
</evidence>
<dbReference type="Proteomes" id="UP000198984">
    <property type="component" value="Unassembled WGS sequence"/>
</dbReference>
<protein>
    <recommendedName>
        <fullName evidence="4">Fimbrillin-A associated anchor protein Mfa1 and Mfa2</fullName>
    </recommendedName>
</protein>
<evidence type="ECO:0000313" key="3">
    <source>
        <dbReference type="Proteomes" id="UP000198984"/>
    </source>
</evidence>
<dbReference type="PROSITE" id="PS51257">
    <property type="entry name" value="PROKAR_LIPOPROTEIN"/>
    <property type="match status" value="1"/>
</dbReference>
<sequence>MKKSLFAALSLSVLLFACSKEKVTQDKPAPSGKKVPINVSITDFVKKVEQLPSPLGRKGNMSAKDSVLSTKISDIYFFSYDKDGKIINLIHQRSTDADFGYIADSLPTGENTIAMFASSDSLNTTSNGINLNMNPVTFEIISAFPDIFYKKIKINVSPDSTNNFDLSLERIMALLEVNITDAPANSNIKVSLNGEHTYFDPFSGTGYTGIPMPMNIPQRDQHVFNSLVINTSDPMSVVISYPDKTTNAILTKRINDIKLERNTKTILTGVLYPAIPPVNNVNGGFSVVSINDIWNPDQTIDF</sequence>
<name>A0A1H7I985_9BACT</name>